<keyword evidence="1" id="KW-1133">Transmembrane helix</keyword>
<proteinExistence type="evidence at transcript level"/>
<evidence type="ECO:0000313" key="3">
    <source>
        <dbReference type="EMBL" id="BAN41587.1"/>
    </source>
</evidence>
<evidence type="ECO:0000256" key="1">
    <source>
        <dbReference type="SAM" id="Phobius"/>
    </source>
</evidence>
<sequence length="530" mass="60628">MGTLLLLFLCAVLRGQLCHEAQEVILNPDETRVVIKSPMVQATPPVLTGCNDQSLYFARWYRLVNRERIPIQVNVTIFPPAALHVVDSCNLKKCYMNSKSDTNKVVVDPTSEKYLVYFSTIPPPSSTLHLLSRRVPKIVVASPVVPTPQAQTRIGITKIPTSVFCGLNCKIQVPSFNQHIKIGECQNKIKQISAVCDDAQHPLTFSLCKNGYTIALLSKKSGKCSISLVLDKETSVSLRRYKEETKTKVTSKYFEETIAHNPGQKSDFRNYSIAARRGETVRVFAFNEKNQPIAPIFNKDNTDQMKCGPNGICTMYKAKKKHEKVDVCVPTKNCGTSRIVVTVVRGPFKLTKITQMPRFLRFRREQTPFFKQFFPMRQRKTRVLGFNDLGFQLPSFALFRTFDEIRKKMMRESLRFDKEFSNFENERKSIFGEIEDKRPQIAQDAPKRNVKNIPNESVKIEKTRNEQAVKHNDQNVIKKVIENTDTRTQVFNEYKEGESKQYIFISIGAVVFVLVVGVVVFIFRPTRLFS</sequence>
<accession>S0B6N8</accession>
<dbReference type="VEuPathDB" id="AmoebaDB:EIN_380700"/>
<keyword evidence="1" id="KW-0812">Transmembrane</keyword>
<keyword evidence="1" id="KW-0472">Membrane</keyword>
<protein>
    <submittedName>
        <fullName evidence="3">Uncharacterized protein</fullName>
    </submittedName>
</protein>
<dbReference type="EMBL" id="AK423158">
    <property type="protein sequence ID" value="BAN41587.1"/>
    <property type="molecule type" value="mRNA"/>
</dbReference>
<keyword evidence="2" id="KW-0732">Signal</keyword>
<dbReference type="AlphaFoldDB" id="S0B6N8"/>
<name>S0B6N8_ENTIV</name>
<feature type="signal peptide" evidence="2">
    <location>
        <begin position="1"/>
        <end position="15"/>
    </location>
</feature>
<feature type="chain" id="PRO_5012452376" evidence="2">
    <location>
        <begin position="16"/>
        <end position="530"/>
    </location>
</feature>
<reference evidence="3" key="1">
    <citation type="submission" date="2012-06" db="EMBL/GenBank/DDBJ databases">
        <title>Short 5' UTR of Entamoeba genes.</title>
        <authorList>
            <person name="Hiranuka K."/>
            <person name="Kumagai M."/>
            <person name="Wakaguri H."/>
            <person name="Suzuki Y."/>
            <person name="Sugano S."/>
            <person name="Watanabe J."/>
            <person name="Makioka A."/>
        </authorList>
    </citation>
    <scope>NUCLEOTIDE SEQUENCE</scope>
    <source>
        <strain evidence="3">IP1</strain>
    </source>
</reference>
<evidence type="ECO:0000256" key="2">
    <source>
        <dbReference type="SAM" id="SignalP"/>
    </source>
</evidence>
<feature type="transmembrane region" description="Helical" evidence="1">
    <location>
        <begin position="502"/>
        <end position="523"/>
    </location>
</feature>
<organism evidence="3">
    <name type="scientific">Entamoeba invadens</name>
    <dbReference type="NCBI Taxonomy" id="33085"/>
    <lineage>
        <taxon>Eukaryota</taxon>
        <taxon>Amoebozoa</taxon>
        <taxon>Evosea</taxon>
        <taxon>Archamoebae</taxon>
        <taxon>Mastigamoebida</taxon>
        <taxon>Entamoebidae</taxon>
        <taxon>Entamoeba</taxon>
    </lineage>
</organism>